<proteinExistence type="predicted"/>
<accession>A0A4P7GHM7</accession>
<name>A0A4P7GHM7_9ACTN</name>
<gene>
    <name evidence="2" type="ORF">EXE57_03365</name>
</gene>
<dbReference type="Gene3D" id="3.40.50.360">
    <property type="match status" value="1"/>
</dbReference>
<sequence length="176" mass="18470">MRCVIVYESMFGNTERLAADVADGLRASGAEVLVTDVRDARPEDLSGCDLLVVGAPTHAFSLSRPGTREDAVRQGAEASRAITGVREWLATLDAAFPSRSSRPSVAAFDTRVDKVRHLPGSAAKRAARALRAQGFPVVDRTSFYVGDVQGPLPPDEQGRARAWGAGLPALAGAAAG</sequence>
<dbReference type="AlphaFoldDB" id="A0A4P7GHM7"/>
<evidence type="ECO:0000259" key="1">
    <source>
        <dbReference type="PROSITE" id="PS50902"/>
    </source>
</evidence>
<feature type="domain" description="Flavodoxin-like" evidence="1">
    <location>
        <begin position="3"/>
        <end position="168"/>
    </location>
</feature>
<dbReference type="InterPro" id="IPR008254">
    <property type="entry name" value="Flavodoxin/NO_synth"/>
</dbReference>
<reference evidence="2 3" key="1">
    <citation type="submission" date="2019-03" db="EMBL/GenBank/DDBJ databases">
        <title>Three New Species of Nocardioides, Nocardioides euryhalodurans sp. nov., Nocardioides seonyuensis sp. nov. and Nocardioides eburneoflavus sp. nov., Iolated from Soil.</title>
        <authorList>
            <person name="Roh S.G."/>
            <person name="Lee C."/>
            <person name="Kim M.-K."/>
            <person name="Kim S.B."/>
        </authorList>
    </citation>
    <scope>NUCLEOTIDE SEQUENCE [LARGE SCALE GENOMIC DNA]</scope>
    <source>
        <strain evidence="2 3">MMS17-SY117</strain>
    </source>
</reference>
<dbReference type="PROSITE" id="PS00201">
    <property type="entry name" value="FLAVODOXIN"/>
    <property type="match status" value="1"/>
</dbReference>
<dbReference type="PROSITE" id="PS50902">
    <property type="entry name" value="FLAVODOXIN_LIKE"/>
    <property type="match status" value="1"/>
</dbReference>
<dbReference type="GO" id="GO:0010181">
    <property type="term" value="F:FMN binding"/>
    <property type="evidence" value="ECO:0007669"/>
    <property type="project" value="InterPro"/>
</dbReference>
<keyword evidence="3" id="KW-1185">Reference proteome</keyword>
<dbReference type="Pfam" id="PF00258">
    <property type="entry name" value="Flavodoxin_1"/>
    <property type="match status" value="1"/>
</dbReference>
<dbReference type="Proteomes" id="UP000294894">
    <property type="component" value="Chromosome"/>
</dbReference>
<evidence type="ECO:0000313" key="2">
    <source>
        <dbReference type="EMBL" id="QBR91410.1"/>
    </source>
</evidence>
<dbReference type="EMBL" id="CP038267">
    <property type="protein sequence ID" value="QBR91410.1"/>
    <property type="molecule type" value="Genomic_DNA"/>
</dbReference>
<dbReference type="SUPFAM" id="SSF52218">
    <property type="entry name" value="Flavoproteins"/>
    <property type="match status" value="1"/>
</dbReference>
<dbReference type="InterPro" id="IPR001226">
    <property type="entry name" value="Flavodoxin_CS"/>
</dbReference>
<dbReference type="KEGG" id="noy:EXE57_03365"/>
<dbReference type="OrthoDB" id="3253043at2"/>
<evidence type="ECO:0000313" key="3">
    <source>
        <dbReference type="Proteomes" id="UP000294894"/>
    </source>
</evidence>
<organism evidence="2 3">
    <name type="scientific">Nocardioides euryhalodurans</name>
    <dbReference type="NCBI Taxonomy" id="2518370"/>
    <lineage>
        <taxon>Bacteria</taxon>
        <taxon>Bacillati</taxon>
        <taxon>Actinomycetota</taxon>
        <taxon>Actinomycetes</taxon>
        <taxon>Propionibacteriales</taxon>
        <taxon>Nocardioidaceae</taxon>
        <taxon>Nocardioides</taxon>
    </lineage>
</organism>
<dbReference type="GO" id="GO:0009055">
    <property type="term" value="F:electron transfer activity"/>
    <property type="evidence" value="ECO:0007669"/>
    <property type="project" value="InterPro"/>
</dbReference>
<dbReference type="InterPro" id="IPR029039">
    <property type="entry name" value="Flavoprotein-like_sf"/>
</dbReference>
<protein>
    <submittedName>
        <fullName evidence="2">Flavodoxin</fullName>
    </submittedName>
</protein>